<comment type="caution">
    <text evidence="2">The sequence shown here is derived from an EMBL/GenBank/DDBJ whole genome shotgun (WGS) entry which is preliminary data.</text>
</comment>
<sequence>MTASATHPPSPTSGHHIPTDSFTVAADGSYAARLSTHPASGVWFPERWTLTGPEPYAVPLPVEQPEDAGSQVLPLADGRVLIARRAGTGWRLSLLYPSLNPSRDPERPSGRSGPDTGEVPLGSVECRLLRLLPPAPCGFRAFALVPDEDERSATVWLVAGSASGVPQPVARVRGRCSGGCWLDREGRLLALDRAGADGGPVKTVVVDLGAGGEVSPLLQIGEDSNDRLLMADPDSGLLLVRSDAPGGDRLGWGVLGSHRPVRFPEALRPAATRLTPIAVQPGQTLLPERCAVAFRVDAPGEHTWLAVWRPGLRELRHVAGPPGWLTGKALWTADGELQVPCSTAHTACSLARMRAPLPDEEDLTPAPAAPPGSASVGSASVGSAGPAPHRVRPGVPGPGGPTPGTEGPEGPRGAGSPGSPGSPGNPWLPQLSAAVPDSPSGLSALSDLSGRSGLSPLPDHAGLSGLPDLRGLSGALSGGRPGAFSGDFPGAFPGDFPAARLPDGGAGYGGPPDGRDVTAAQHHGHGAAPSGSRASGTVAAAAPAATGPLPGVPGATPKPVPLQQAPLAGGTV</sequence>
<reference evidence="2 3" key="1">
    <citation type="submission" date="2019-06" db="EMBL/GenBank/DDBJ databases">
        <title>Whole genome shotgun sequence of Streptomyces cacaoi subsp. cacaoi NBRC 12748.</title>
        <authorList>
            <person name="Hosoyama A."/>
            <person name="Uohara A."/>
            <person name="Ohji S."/>
            <person name="Ichikawa N."/>
        </authorList>
    </citation>
    <scope>NUCLEOTIDE SEQUENCE [LARGE SCALE GENOMIC DNA]</scope>
    <source>
        <strain evidence="2 3">NBRC 12748</strain>
    </source>
</reference>
<feature type="compositionally biased region" description="Low complexity" evidence="1">
    <location>
        <begin position="371"/>
        <end position="388"/>
    </location>
</feature>
<evidence type="ECO:0000256" key="1">
    <source>
        <dbReference type="SAM" id="MobiDB-lite"/>
    </source>
</evidence>
<accession>A0A4Y3R067</accession>
<feature type="region of interest" description="Disordered" evidence="1">
    <location>
        <begin position="359"/>
        <end position="447"/>
    </location>
</feature>
<protein>
    <submittedName>
        <fullName evidence="2">Uncharacterized protein</fullName>
    </submittedName>
</protein>
<proteinExistence type="predicted"/>
<evidence type="ECO:0000313" key="3">
    <source>
        <dbReference type="Proteomes" id="UP000319210"/>
    </source>
</evidence>
<dbReference type="EMBL" id="BJMM01000011">
    <property type="protein sequence ID" value="GEB50213.1"/>
    <property type="molecule type" value="Genomic_DNA"/>
</dbReference>
<evidence type="ECO:0000313" key="2">
    <source>
        <dbReference type="EMBL" id="GEB50213.1"/>
    </source>
</evidence>
<feature type="region of interest" description="Disordered" evidence="1">
    <location>
        <begin position="97"/>
        <end position="119"/>
    </location>
</feature>
<feature type="compositionally biased region" description="Low complexity" evidence="1">
    <location>
        <begin position="530"/>
        <end position="557"/>
    </location>
</feature>
<gene>
    <name evidence="2" type="ORF">SCA03_27640</name>
</gene>
<feature type="compositionally biased region" description="Low complexity" evidence="1">
    <location>
        <begin position="419"/>
        <end position="429"/>
    </location>
</feature>
<organism evidence="2 3">
    <name type="scientific">Streptomyces cacaoi</name>
    <dbReference type="NCBI Taxonomy" id="1898"/>
    <lineage>
        <taxon>Bacteria</taxon>
        <taxon>Bacillati</taxon>
        <taxon>Actinomycetota</taxon>
        <taxon>Actinomycetes</taxon>
        <taxon>Kitasatosporales</taxon>
        <taxon>Streptomycetaceae</taxon>
        <taxon>Streptomyces</taxon>
    </lineage>
</organism>
<feature type="region of interest" description="Disordered" evidence="1">
    <location>
        <begin position="1"/>
        <end position="20"/>
    </location>
</feature>
<name>A0A4Y3R067_STRCI</name>
<dbReference type="Proteomes" id="UP000319210">
    <property type="component" value="Unassembled WGS sequence"/>
</dbReference>
<feature type="region of interest" description="Disordered" evidence="1">
    <location>
        <begin position="486"/>
        <end position="572"/>
    </location>
</feature>
<keyword evidence="3" id="KW-1185">Reference proteome</keyword>
<dbReference type="AlphaFoldDB" id="A0A4Y3R067"/>
<dbReference type="RefSeq" id="WP_174864493.1">
    <property type="nucleotide sequence ID" value="NZ_BJMM01000011.1"/>
</dbReference>